<protein>
    <recommendedName>
        <fullName evidence="4">Alkaline shock protein 23</fullName>
    </recommendedName>
</protein>
<evidence type="ECO:0000313" key="3">
    <source>
        <dbReference type="EMBL" id="CAA9558777.1"/>
    </source>
</evidence>
<dbReference type="EMBL" id="CADCWG010000156">
    <property type="protein sequence ID" value="CAA9558777.1"/>
    <property type="molecule type" value="Genomic_DNA"/>
</dbReference>
<evidence type="ECO:0000256" key="1">
    <source>
        <dbReference type="ARBA" id="ARBA00005721"/>
    </source>
</evidence>
<organism evidence="3">
    <name type="scientific">uncultured Thermomicrobiales bacterium</name>
    <dbReference type="NCBI Taxonomy" id="1645740"/>
    <lineage>
        <taxon>Bacteria</taxon>
        <taxon>Pseudomonadati</taxon>
        <taxon>Thermomicrobiota</taxon>
        <taxon>Thermomicrobia</taxon>
        <taxon>Thermomicrobiales</taxon>
        <taxon>environmental samples</taxon>
    </lineage>
</organism>
<reference evidence="3" key="1">
    <citation type="submission" date="2020-02" db="EMBL/GenBank/DDBJ databases">
        <authorList>
            <person name="Meier V. D."/>
        </authorList>
    </citation>
    <scope>NUCLEOTIDE SEQUENCE</scope>
    <source>
        <strain evidence="3">AVDCRST_MAG49</strain>
    </source>
</reference>
<dbReference type="Pfam" id="PF03780">
    <property type="entry name" value="Asp23"/>
    <property type="match status" value="1"/>
</dbReference>
<comment type="similarity">
    <text evidence="1">Belongs to the asp23 family.</text>
</comment>
<accession>A0A6J4USQ1</accession>
<dbReference type="PANTHER" id="PTHR34297">
    <property type="entry name" value="HYPOTHETICAL CYTOSOLIC PROTEIN-RELATED"/>
    <property type="match status" value="1"/>
</dbReference>
<gene>
    <name evidence="3" type="ORF">AVDCRST_MAG49-2361</name>
</gene>
<evidence type="ECO:0000256" key="2">
    <source>
        <dbReference type="SAM" id="MobiDB-lite"/>
    </source>
</evidence>
<name>A0A6J4USQ1_9BACT</name>
<proteinExistence type="inferred from homology"/>
<evidence type="ECO:0008006" key="4">
    <source>
        <dbReference type="Google" id="ProtNLM"/>
    </source>
</evidence>
<dbReference type="InterPro" id="IPR005531">
    <property type="entry name" value="Asp23"/>
</dbReference>
<dbReference type="AlphaFoldDB" id="A0A6J4USQ1"/>
<feature type="region of interest" description="Disordered" evidence="2">
    <location>
        <begin position="1"/>
        <end position="33"/>
    </location>
</feature>
<dbReference type="PANTHER" id="PTHR34297:SF2">
    <property type="entry name" value="ASP23_GLS24 FAMILY ENVELOPE STRESS RESPONSE PROTEIN"/>
    <property type="match status" value="1"/>
</dbReference>
<sequence length="150" mass="15712">MGSAGAGAEVELAPTAARPERSATTEAPTGDPDGRVEVATTAIAQIVHAAVLSCYGIVDMAPRSFGSAIGKRLGRSDPGRGIAVNVDDGRVRVELSVVMEYGTPIFTVAKNVMQTVKFQVERSLGMPVERVDVNVQGLRVSTPTPGRHRA</sequence>